<dbReference type="GO" id="GO:0006606">
    <property type="term" value="P:protein import into nucleus"/>
    <property type="evidence" value="ECO:0007669"/>
    <property type="project" value="TreeGrafter"/>
</dbReference>
<dbReference type="PROSITE" id="PS51421">
    <property type="entry name" value="RAS"/>
    <property type="match status" value="1"/>
</dbReference>
<comment type="caution">
    <text evidence="10">The sequence shown here is derived from an EMBL/GenBank/DDBJ whole genome shotgun (WGS) entry which is preliminary data.</text>
</comment>
<dbReference type="SMART" id="SM00176">
    <property type="entry name" value="RAN"/>
    <property type="match status" value="1"/>
</dbReference>
<protein>
    <recommendedName>
        <fullName evidence="9">GTP-binding nuclear protein</fullName>
    </recommendedName>
</protein>
<proteinExistence type="inferred from homology"/>
<sequence>MVQTPEYKLLLIGDGGVGKTTFLKRHLTGEFDEKYVATLGVEKHELVFHTNSGPVQFNCWDMAGQETFGTLRDDYYTQAQCAIIMFDVTSRITYKNVPNWYSDLTRVCGDIPIALCGNKVDDSDRKVNAKQITFHRKKNLPYFDISVKTDYQLEEPFVWLARKLMGEDDLTFVVPDHVCGTKPPENMGEIEREMAAALAVSLPDEDEDP</sequence>
<dbReference type="InterPro" id="IPR027417">
    <property type="entry name" value="P-loop_NTPase"/>
</dbReference>
<evidence type="ECO:0000256" key="6">
    <source>
        <dbReference type="ARBA" id="ARBA00023134"/>
    </source>
</evidence>
<gene>
    <name evidence="10" type="ORF">Poli38472_009986</name>
</gene>
<evidence type="ECO:0000313" key="10">
    <source>
        <dbReference type="EMBL" id="TMW58427.1"/>
    </source>
</evidence>
<evidence type="ECO:0000256" key="9">
    <source>
        <dbReference type="RuleBase" id="RU363057"/>
    </source>
</evidence>
<evidence type="ECO:0000256" key="1">
    <source>
        <dbReference type="ARBA" id="ARBA00004123"/>
    </source>
</evidence>
<organism evidence="10 11">
    <name type="scientific">Pythium oligandrum</name>
    <name type="common">Mycoparasitic fungus</name>
    <dbReference type="NCBI Taxonomy" id="41045"/>
    <lineage>
        <taxon>Eukaryota</taxon>
        <taxon>Sar</taxon>
        <taxon>Stramenopiles</taxon>
        <taxon>Oomycota</taxon>
        <taxon>Peronosporomycetes</taxon>
        <taxon>Pythiales</taxon>
        <taxon>Pythiaceae</taxon>
        <taxon>Pythium</taxon>
    </lineage>
</organism>
<dbReference type="PROSITE" id="PS51418">
    <property type="entry name" value="RAN"/>
    <property type="match status" value="1"/>
</dbReference>
<evidence type="ECO:0000256" key="7">
    <source>
        <dbReference type="ARBA" id="ARBA00023242"/>
    </source>
</evidence>
<dbReference type="SMART" id="SM00174">
    <property type="entry name" value="RHO"/>
    <property type="match status" value="1"/>
</dbReference>
<evidence type="ECO:0000256" key="3">
    <source>
        <dbReference type="ARBA" id="ARBA00022448"/>
    </source>
</evidence>
<dbReference type="GO" id="GO:0005525">
    <property type="term" value="F:GTP binding"/>
    <property type="evidence" value="ECO:0007669"/>
    <property type="project" value="UniProtKB-KW"/>
</dbReference>
<accession>A0A8K1FG79</accession>
<evidence type="ECO:0000256" key="4">
    <source>
        <dbReference type="ARBA" id="ARBA00022741"/>
    </source>
</evidence>
<dbReference type="PRINTS" id="PR00627">
    <property type="entry name" value="GTPRANTC4"/>
</dbReference>
<dbReference type="EMBL" id="SPLM01000111">
    <property type="protein sequence ID" value="TMW58427.1"/>
    <property type="molecule type" value="Genomic_DNA"/>
</dbReference>
<dbReference type="PANTHER" id="PTHR24071">
    <property type="entry name" value="RAN GTPASE"/>
    <property type="match status" value="1"/>
</dbReference>
<comment type="function">
    <text evidence="9">GTP-binding protein involved in nucleocytoplasmic transport. Required for the import of protein into the nucleus and also for RNA export. Involved in chromatin condensation and control of cell cycle.</text>
</comment>
<evidence type="ECO:0000256" key="5">
    <source>
        <dbReference type="ARBA" id="ARBA00022927"/>
    </source>
</evidence>
<dbReference type="InterPro" id="IPR005225">
    <property type="entry name" value="Small_GTP-bd"/>
</dbReference>
<comment type="subunit">
    <text evidence="8">Monomer. Found in a nuclear export complex with RanGTP, exportin and pre-miRNA.</text>
</comment>
<dbReference type="OrthoDB" id="48625at2759"/>
<dbReference type="SMART" id="SM00175">
    <property type="entry name" value="RAB"/>
    <property type="match status" value="1"/>
</dbReference>
<evidence type="ECO:0000256" key="2">
    <source>
        <dbReference type="ARBA" id="ARBA00008028"/>
    </source>
</evidence>
<reference evidence="10" key="1">
    <citation type="submission" date="2019-03" db="EMBL/GenBank/DDBJ databases">
        <title>Long read genome sequence of the mycoparasitic Pythium oligandrum ATCC 38472 isolated from sugarbeet rhizosphere.</title>
        <authorList>
            <person name="Gaulin E."/>
        </authorList>
    </citation>
    <scope>NUCLEOTIDE SEQUENCE</scope>
    <source>
        <strain evidence="10">ATCC 38472_TT</strain>
    </source>
</reference>
<keyword evidence="6 9" id="KW-0342">GTP-binding</keyword>
<dbReference type="SMART" id="SM00173">
    <property type="entry name" value="RAS"/>
    <property type="match status" value="1"/>
</dbReference>
<evidence type="ECO:0000256" key="8">
    <source>
        <dbReference type="ARBA" id="ARBA00065175"/>
    </source>
</evidence>
<dbReference type="AlphaFoldDB" id="A0A8K1FG79"/>
<keyword evidence="7 9" id="KW-0539">Nucleus</keyword>
<dbReference type="GO" id="GO:0005737">
    <property type="term" value="C:cytoplasm"/>
    <property type="evidence" value="ECO:0007669"/>
    <property type="project" value="TreeGrafter"/>
</dbReference>
<keyword evidence="11" id="KW-1185">Reference proteome</keyword>
<dbReference type="Proteomes" id="UP000794436">
    <property type="component" value="Unassembled WGS sequence"/>
</dbReference>
<dbReference type="FunFam" id="3.40.50.300:FF:000369">
    <property type="entry name" value="GTP-binding nuclear protein"/>
    <property type="match status" value="1"/>
</dbReference>
<dbReference type="SUPFAM" id="SSF52540">
    <property type="entry name" value="P-loop containing nucleoside triphosphate hydrolases"/>
    <property type="match status" value="1"/>
</dbReference>
<dbReference type="InterPro" id="IPR001806">
    <property type="entry name" value="Small_GTPase"/>
</dbReference>
<dbReference type="GO" id="GO:0005634">
    <property type="term" value="C:nucleus"/>
    <property type="evidence" value="ECO:0007669"/>
    <property type="project" value="UniProtKB-SubCell"/>
</dbReference>
<dbReference type="NCBIfam" id="TIGR00231">
    <property type="entry name" value="small_GTP"/>
    <property type="match status" value="1"/>
</dbReference>
<dbReference type="InterPro" id="IPR002041">
    <property type="entry name" value="Ran_GTPase"/>
</dbReference>
<comment type="similarity">
    <text evidence="2 9">Belongs to the small GTPase superfamily. Ran family.</text>
</comment>
<keyword evidence="4 9" id="KW-0547">Nucleotide-binding</keyword>
<dbReference type="Pfam" id="PF00071">
    <property type="entry name" value="Ras"/>
    <property type="match status" value="1"/>
</dbReference>
<name>A0A8K1FG79_PYTOL</name>
<dbReference type="Gene3D" id="3.40.50.300">
    <property type="entry name" value="P-loop containing nucleotide triphosphate hydrolases"/>
    <property type="match status" value="1"/>
</dbReference>
<dbReference type="GO" id="GO:0000054">
    <property type="term" value="P:ribosomal subunit export from nucleus"/>
    <property type="evidence" value="ECO:0007669"/>
    <property type="project" value="TreeGrafter"/>
</dbReference>
<dbReference type="CDD" id="cd00877">
    <property type="entry name" value="Ran"/>
    <property type="match status" value="1"/>
</dbReference>
<dbReference type="PROSITE" id="PS51419">
    <property type="entry name" value="RAB"/>
    <property type="match status" value="1"/>
</dbReference>
<comment type="subcellular location">
    <subcellularLocation>
        <location evidence="1 9">Nucleus</location>
    </subcellularLocation>
</comment>
<evidence type="ECO:0000313" key="11">
    <source>
        <dbReference type="Proteomes" id="UP000794436"/>
    </source>
</evidence>
<keyword evidence="5 9" id="KW-0653">Protein transport</keyword>
<keyword evidence="3 9" id="KW-0813">Transport</keyword>
<dbReference type="PANTHER" id="PTHR24071:SF0">
    <property type="entry name" value="GTP-BINDING NUCLEAR PROTEIN RAN"/>
    <property type="match status" value="1"/>
</dbReference>
<dbReference type="GO" id="GO:0003924">
    <property type="term" value="F:GTPase activity"/>
    <property type="evidence" value="ECO:0007669"/>
    <property type="project" value="InterPro"/>
</dbReference>